<keyword evidence="18" id="KW-1185">Reference proteome</keyword>
<evidence type="ECO:0000256" key="5">
    <source>
        <dbReference type="ARBA" id="ARBA00022737"/>
    </source>
</evidence>
<evidence type="ECO:0000256" key="7">
    <source>
        <dbReference type="ARBA" id="ARBA00023157"/>
    </source>
</evidence>
<feature type="active site" evidence="14">
    <location>
        <position position="251"/>
    </location>
</feature>
<dbReference type="Pfam" id="PF00295">
    <property type="entry name" value="Glyco_hydro_28"/>
    <property type="match status" value="1"/>
</dbReference>
<dbReference type="PANTHER" id="PTHR31736">
    <property type="match status" value="1"/>
</dbReference>
<keyword evidence="11" id="KW-0961">Cell wall biogenesis/degradation</keyword>
<evidence type="ECO:0000256" key="3">
    <source>
        <dbReference type="ARBA" id="ARBA00022525"/>
    </source>
</evidence>
<comment type="function">
    <text evidence="13">Specific in hydrolyzing the terminal glycosidic bond of polygalacturonic acid and oligogalacturonates.</text>
</comment>
<dbReference type="SMART" id="SM00710">
    <property type="entry name" value="PbH1"/>
    <property type="match status" value="4"/>
</dbReference>
<comment type="caution">
    <text evidence="17">The sequence shown here is derived from an EMBL/GenBank/DDBJ whole genome shotgun (WGS) entry which is preliminary data.</text>
</comment>
<keyword evidence="4 16" id="KW-0732">Signal</keyword>
<dbReference type="PANTHER" id="PTHR31736:SF12">
    <property type="entry name" value="EXO-POLYGALACTURONASE, PUTATIVE-RELATED"/>
    <property type="match status" value="1"/>
</dbReference>
<evidence type="ECO:0000256" key="15">
    <source>
        <dbReference type="RuleBase" id="RU361169"/>
    </source>
</evidence>
<keyword evidence="7" id="KW-1015">Disulfide bond</keyword>
<evidence type="ECO:0000256" key="16">
    <source>
        <dbReference type="SAM" id="SignalP"/>
    </source>
</evidence>
<evidence type="ECO:0000256" key="1">
    <source>
        <dbReference type="ARBA" id="ARBA00004613"/>
    </source>
</evidence>
<keyword evidence="3" id="KW-0964">Secreted</keyword>
<dbReference type="PROSITE" id="PS00502">
    <property type="entry name" value="POLYGALACTURONASE"/>
    <property type="match status" value="1"/>
</dbReference>
<keyword evidence="10 15" id="KW-0326">Glycosidase</keyword>
<organism evidence="17 18">
    <name type="scientific">Circinella minor</name>
    <dbReference type="NCBI Taxonomy" id="1195481"/>
    <lineage>
        <taxon>Eukaryota</taxon>
        <taxon>Fungi</taxon>
        <taxon>Fungi incertae sedis</taxon>
        <taxon>Mucoromycota</taxon>
        <taxon>Mucoromycotina</taxon>
        <taxon>Mucoromycetes</taxon>
        <taxon>Mucorales</taxon>
        <taxon>Lichtheimiaceae</taxon>
        <taxon>Circinella</taxon>
    </lineage>
</organism>
<reference evidence="17 18" key="1">
    <citation type="submission" date="2020-12" db="EMBL/GenBank/DDBJ databases">
        <title>Metabolic potential, ecology and presence of endohyphal bacteria is reflected in genomic diversity of Mucoromycotina.</title>
        <authorList>
            <person name="Muszewska A."/>
            <person name="Okrasinska A."/>
            <person name="Steczkiewicz K."/>
            <person name="Drgas O."/>
            <person name="Orlowska M."/>
            <person name="Perlinska-Lenart U."/>
            <person name="Aleksandrzak-Piekarczyk T."/>
            <person name="Szatraj K."/>
            <person name="Zielenkiewicz U."/>
            <person name="Pilsyk S."/>
            <person name="Malc E."/>
            <person name="Mieczkowski P."/>
            <person name="Kruszewska J.S."/>
            <person name="Biernat P."/>
            <person name="Pawlowska J."/>
        </authorList>
    </citation>
    <scope>NUCLEOTIDE SEQUENCE [LARGE SCALE GENOMIC DNA]</scope>
    <source>
        <strain evidence="17 18">CBS 142.35</strain>
    </source>
</reference>
<dbReference type="Gene3D" id="2.160.20.10">
    <property type="entry name" value="Single-stranded right-handed beta-helix, Pectin lyase-like"/>
    <property type="match status" value="1"/>
</dbReference>
<keyword evidence="8" id="KW-0325">Glycoprotein</keyword>
<evidence type="ECO:0000256" key="11">
    <source>
        <dbReference type="ARBA" id="ARBA00023316"/>
    </source>
</evidence>
<proteinExistence type="inferred from homology"/>
<evidence type="ECO:0000256" key="9">
    <source>
        <dbReference type="ARBA" id="ARBA00023277"/>
    </source>
</evidence>
<accession>A0A8H7VCA6</accession>
<evidence type="ECO:0000313" key="18">
    <source>
        <dbReference type="Proteomes" id="UP000646827"/>
    </source>
</evidence>
<dbReference type="OrthoDB" id="187139at2759"/>
<keyword evidence="12" id="KW-0624">Polysaccharide degradation</keyword>
<keyword evidence="6 15" id="KW-0378">Hydrolase</keyword>
<dbReference type="SUPFAM" id="SSF51126">
    <property type="entry name" value="Pectin lyase-like"/>
    <property type="match status" value="1"/>
</dbReference>
<keyword evidence="5" id="KW-0677">Repeat</keyword>
<feature type="signal peptide" evidence="16">
    <location>
        <begin position="1"/>
        <end position="24"/>
    </location>
</feature>
<keyword evidence="9" id="KW-0119">Carbohydrate metabolism</keyword>
<dbReference type="AlphaFoldDB" id="A0A8H7VCA6"/>
<dbReference type="GO" id="GO:0071555">
    <property type="term" value="P:cell wall organization"/>
    <property type="evidence" value="ECO:0007669"/>
    <property type="project" value="UniProtKB-KW"/>
</dbReference>
<evidence type="ECO:0000256" key="10">
    <source>
        <dbReference type="ARBA" id="ARBA00023295"/>
    </source>
</evidence>
<dbReference type="Proteomes" id="UP000646827">
    <property type="component" value="Unassembled WGS sequence"/>
</dbReference>
<protein>
    <submittedName>
        <fullName evidence="17">Uncharacterized protein</fullName>
    </submittedName>
</protein>
<feature type="chain" id="PRO_5034868622" evidence="16">
    <location>
        <begin position="25"/>
        <end position="415"/>
    </location>
</feature>
<comment type="subcellular location">
    <subcellularLocation>
        <location evidence="1">Secreted</location>
    </subcellularLocation>
</comment>
<evidence type="ECO:0000256" key="12">
    <source>
        <dbReference type="ARBA" id="ARBA00023326"/>
    </source>
</evidence>
<dbReference type="EMBL" id="JAEPRB010000265">
    <property type="protein sequence ID" value="KAG2217896.1"/>
    <property type="molecule type" value="Genomic_DNA"/>
</dbReference>
<dbReference type="InterPro" id="IPR006626">
    <property type="entry name" value="PbH1"/>
</dbReference>
<evidence type="ECO:0000256" key="2">
    <source>
        <dbReference type="ARBA" id="ARBA00008834"/>
    </source>
</evidence>
<comment type="similarity">
    <text evidence="2 15">Belongs to the glycosyl hydrolase 28 family.</text>
</comment>
<gene>
    <name evidence="17" type="ORF">INT45_008072</name>
</gene>
<evidence type="ECO:0000256" key="4">
    <source>
        <dbReference type="ARBA" id="ARBA00022729"/>
    </source>
</evidence>
<evidence type="ECO:0000256" key="6">
    <source>
        <dbReference type="ARBA" id="ARBA00022801"/>
    </source>
</evidence>
<evidence type="ECO:0000313" key="17">
    <source>
        <dbReference type="EMBL" id="KAG2217896.1"/>
    </source>
</evidence>
<name>A0A8H7VCA6_9FUNG</name>
<evidence type="ECO:0000256" key="14">
    <source>
        <dbReference type="PROSITE-ProRule" id="PRU10052"/>
    </source>
</evidence>
<evidence type="ECO:0000256" key="13">
    <source>
        <dbReference type="ARBA" id="ARBA00037312"/>
    </source>
</evidence>
<sequence length="415" mass="46048">MKTIATLSTLATFLLLVGQQAVSALRTCPVKHNGEDDSQAIKDAFEECKSNGRVVFSKNKKYMLGDVVVTPELDNVEIVFDGSLTYPFNMVYNDTTPPVPGAVQGVSAFFTIQGQNVKVVGNGGEIYGSGEEWWHLDPLPSNRPVMMAFMVDKLDVRGMKLINSPNWNFYVHRSKKVKFEDIFIEDIDNKHGVKPHNTDGWDTSEVDGITIINSHINNADDCVAIKTSMYNKKNNYTTNIHIENVYCNGSHGISVGSLGNIPEMPDYVSNMLVKNVTCENCQNGARIKTWPRSSLGYVQNVSYVDFHVTNSDNPIQIDQCYFNIEEEECLADPAKLQISNLSFKNITGGGSKKAGQVMAYIVCSAGSPCEEFTFENIDLIPYDGSEPVYLCENLANNKTAGLDCTPKNEREIKKK</sequence>
<dbReference type="InterPro" id="IPR012334">
    <property type="entry name" value="Pectin_lyas_fold"/>
</dbReference>
<dbReference type="InterPro" id="IPR011050">
    <property type="entry name" value="Pectin_lyase_fold/virulence"/>
</dbReference>
<dbReference type="InterPro" id="IPR000743">
    <property type="entry name" value="Glyco_hydro_28"/>
</dbReference>
<evidence type="ECO:0000256" key="8">
    <source>
        <dbReference type="ARBA" id="ARBA00023180"/>
    </source>
</evidence>
<dbReference type="GO" id="GO:0005576">
    <property type="term" value="C:extracellular region"/>
    <property type="evidence" value="ECO:0007669"/>
    <property type="project" value="UniProtKB-SubCell"/>
</dbReference>
<dbReference type="GO" id="GO:0004650">
    <property type="term" value="F:polygalacturonase activity"/>
    <property type="evidence" value="ECO:0007669"/>
    <property type="project" value="InterPro"/>
</dbReference>
<dbReference type="GO" id="GO:0045490">
    <property type="term" value="P:pectin catabolic process"/>
    <property type="evidence" value="ECO:0007669"/>
    <property type="project" value="UniProtKB-ARBA"/>
</dbReference>